<feature type="signal peptide" evidence="2">
    <location>
        <begin position="1"/>
        <end position="27"/>
    </location>
</feature>
<protein>
    <submittedName>
        <fullName evidence="3">Uncharacterized protein</fullName>
    </submittedName>
</protein>
<evidence type="ECO:0000313" key="4">
    <source>
        <dbReference type="Proteomes" id="UP000634043"/>
    </source>
</evidence>
<feature type="compositionally biased region" description="Basic and acidic residues" evidence="1">
    <location>
        <begin position="116"/>
        <end position="127"/>
    </location>
</feature>
<gene>
    <name evidence="3" type="ORF">GCM10011323_25020</name>
</gene>
<dbReference type="Proteomes" id="UP000634043">
    <property type="component" value="Unassembled WGS sequence"/>
</dbReference>
<keyword evidence="2" id="KW-0732">Signal</keyword>
<sequence length="198" mass="22229">MKKQIIRTIGLGMALGLTIAVTQSAVAQQGKGNANRQARESGEEQEAREKNQNAKGNKDHQKENKRDEKQERVQRDRAQTQGKKGQQQDEDTDNGNAYGQDKGDMSGREFGQNRAAEARMTGEERKARLLTTVDEGDSKVKEAKGRIAKAKDELEKNRRSGQMTDAEVDERRVAIERAENAVRVLEERVKAGRARLQR</sequence>
<accession>A0ABQ1WA90</accession>
<evidence type="ECO:0000256" key="2">
    <source>
        <dbReference type="SAM" id="SignalP"/>
    </source>
</evidence>
<name>A0ABQ1WA90_9BACT</name>
<dbReference type="RefSeq" id="WP_188501837.1">
    <property type="nucleotide sequence ID" value="NZ_BMFP01000004.1"/>
</dbReference>
<feature type="compositionally biased region" description="Polar residues" evidence="1">
    <location>
        <begin position="25"/>
        <end position="36"/>
    </location>
</feature>
<feature type="compositionally biased region" description="Basic and acidic residues" evidence="1">
    <location>
        <begin position="37"/>
        <end position="78"/>
    </location>
</feature>
<reference evidence="4" key="1">
    <citation type="journal article" date="2019" name="Int. J. Syst. Evol. Microbiol.">
        <title>The Global Catalogue of Microorganisms (GCM) 10K type strain sequencing project: providing services to taxonomists for standard genome sequencing and annotation.</title>
        <authorList>
            <consortium name="The Broad Institute Genomics Platform"/>
            <consortium name="The Broad Institute Genome Sequencing Center for Infectious Disease"/>
            <person name="Wu L."/>
            <person name="Ma J."/>
        </authorList>
    </citation>
    <scope>NUCLEOTIDE SEQUENCE [LARGE SCALE GENOMIC DNA]</scope>
    <source>
        <strain evidence="4">CGMCC 1.12749</strain>
    </source>
</reference>
<proteinExistence type="predicted"/>
<keyword evidence="4" id="KW-1185">Reference proteome</keyword>
<organism evidence="3 4">
    <name type="scientific">Pontibacter amylolyticus</name>
    <dbReference type="NCBI Taxonomy" id="1424080"/>
    <lineage>
        <taxon>Bacteria</taxon>
        <taxon>Pseudomonadati</taxon>
        <taxon>Bacteroidota</taxon>
        <taxon>Cytophagia</taxon>
        <taxon>Cytophagales</taxon>
        <taxon>Hymenobacteraceae</taxon>
        <taxon>Pontibacter</taxon>
    </lineage>
</organism>
<dbReference type="EMBL" id="BMFP01000004">
    <property type="protein sequence ID" value="GGG19876.1"/>
    <property type="molecule type" value="Genomic_DNA"/>
</dbReference>
<evidence type="ECO:0000313" key="3">
    <source>
        <dbReference type="EMBL" id="GGG19876.1"/>
    </source>
</evidence>
<comment type="caution">
    <text evidence="3">The sequence shown here is derived from an EMBL/GenBank/DDBJ whole genome shotgun (WGS) entry which is preliminary data.</text>
</comment>
<feature type="region of interest" description="Disordered" evidence="1">
    <location>
        <begin position="25"/>
        <end position="168"/>
    </location>
</feature>
<feature type="chain" id="PRO_5045669527" evidence="2">
    <location>
        <begin position="28"/>
        <end position="198"/>
    </location>
</feature>
<feature type="compositionally biased region" description="Basic and acidic residues" evidence="1">
    <location>
        <begin position="136"/>
        <end position="158"/>
    </location>
</feature>
<evidence type="ECO:0000256" key="1">
    <source>
        <dbReference type="SAM" id="MobiDB-lite"/>
    </source>
</evidence>